<proteinExistence type="predicted"/>
<evidence type="ECO:0000313" key="4">
    <source>
        <dbReference type="EMBL" id="GAA4977680.1"/>
    </source>
</evidence>
<dbReference type="EMBL" id="BAABHS010000019">
    <property type="protein sequence ID" value="GAA4977680.1"/>
    <property type="molecule type" value="Genomic_DNA"/>
</dbReference>
<keyword evidence="3" id="KW-1133">Transmembrane helix</keyword>
<name>A0ABP9HSN0_9ACTN</name>
<protein>
    <submittedName>
        <fullName evidence="4">Uncharacterized protein</fullName>
    </submittedName>
</protein>
<feature type="region of interest" description="Disordered" evidence="2">
    <location>
        <begin position="195"/>
        <end position="216"/>
    </location>
</feature>
<keyword evidence="1" id="KW-0175">Coiled coil</keyword>
<dbReference type="Proteomes" id="UP001500466">
    <property type="component" value="Unassembled WGS sequence"/>
</dbReference>
<accession>A0ABP9HSN0</accession>
<evidence type="ECO:0000256" key="2">
    <source>
        <dbReference type="SAM" id="MobiDB-lite"/>
    </source>
</evidence>
<evidence type="ECO:0000256" key="3">
    <source>
        <dbReference type="SAM" id="Phobius"/>
    </source>
</evidence>
<sequence length="773" mass="76182">MPPHVGTFVHANVIPMPRGRHRQSSALLRISVLTGALSPALIALLLMAIGGSTTVLRVGVLCAVVSTAGVVVLLRQSRRGYGKDLAVRSGEREHLAQSADEARAGREETLLKLAARERELATARERERGMLNRIANLEKSLPPRPVRLSAPLFAQGAAALANLERAAAERNRGNLYEAEAPGIGVGAATADGSPAAGGGVARKGPGAPSAAGVRGTGVVPRVGTGLMPQAGARASEGAQSLPGADAGAAAATAARVGGAGTDVARPAAPSGRSGNTAGPAGPLATPESVARTGTSAVDRTPVRRPSATPWAIASGVPAVGAPGVVPTAGSAGGATAGPGNESQAAPGAASTGSPTRGAVAGRSNTAVDRTADDTAAPSASPGVPVSDAATARVAQVPSSAGGRVAAASAATAAQAALANNAAASPYSLADGQLPRLDAPQPVSGDATAATPPPADRAEPNTQPGDAAAVESAASQVPGVRRPPIAVSGLVPAYAASVFGPVQGTAPAQAVAAPAAPAAAVALPAPARRHAAPEASSSAPPPSAPTAVDRRTPRHAAPAEVAPLGTARVPEPRPEADAASDGAVDTAVPAAAEPIAGPSAATATSPALDPAAELVLRPAAAVEAFVPAAEPAEGGPVLDLGVESLEPAVAALPADEAVARVVRDVADTVRETNRRMAEAEAAAGRFDFFGRPVAEDPAVEDAVPEAEAEAEAAPQAPVPPRATRTPRELIAGRAAAIRPLLTHEPRTGRALPVDLTAHDDTEQLPKIVDDRKQA</sequence>
<evidence type="ECO:0000313" key="5">
    <source>
        <dbReference type="Proteomes" id="UP001500466"/>
    </source>
</evidence>
<keyword evidence="3" id="KW-0812">Transmembrane</keyword>
<gene>
    <name evidence="4" type="ORF">GCM10023205_51630</name>
</gene>
<feature type="region of interest" description="Disordered" evidence="2">
    <location>
        <begin position="739"/>
        <end position="773"/>
    </location>
</feature>
<feature type="region of interest" description="Disordered" evidence="2">
    <location>
        <begin position="330"/>
        <end position="365"/>
    </location>
</feature>
<organism evidence="4 5">
    <name type="scientific">Yinghuangia aomiensis</name>
    <dbReference type="NCBI Taxonomy" id="676205"/>
    <lineage>
        <taxon>Bacteria</taxon>
        <taxon>Bacillati</taxon>
        <taxon>Actinomycetota</taxon>
        <taxon>Actinomycetes</taxon>
        <taxon>Kitasatosporales</taxon>
        <taxon>Streptomycetaceae</taxon>
        <taxon>Yinghuangia</taxon>
    </lineage>
</organism>
<keyword evidence="5" id="KW-1185">Reference proteome</keyword>
<comment type="caution">
    <text evidence="4">The sequence shown here is derived from an EMBL/GenBank/DDBJ whole genome shotgun (WGS) entry which is preliminary data.</text>
</comment>
<reference evidence="5" key="1">
    <citation type="journal article" date="2019" name="Int. J. Syst. Evol. Microbiol.">
        <title>The Global Catalogue of Microorganisms (GCM) 10K type strain sequencing project: providing services to taxonomists for standard genome sequencing and annotation.</title>
        <authorList>
            <consortium name="The Broad Institute Genomics Platform"/>
            <consortium name="The Broad Institute Genome Sequencing Center for Infectious Disease"/>
            <person name="Wu L."/>
            <person name="Ma J."/>
        </authorList>
    </citation>
    <scope>NUCLEOTIDE SEQUENCE [LARGE SCALE GENOMIC DNA]</scope>
    <source>
        <strain evidence="5">JCM 17986</strain>
    </source>
</reference>
<feature type="region of interest" description="Disordered" evidence="2">
    <location>
        <begin position="260"/>
        <end position="309"/>
    </location>
</feature>
<feature type="transmembrane region" description="Helical" evidence="3">
    <location>
        <begin position="26"/>
        <end position="49"/>
    </location>
</feature>
<feature type="compositionally biased region" description="Basic and acidic residues" evidence="2">
    <location>
        <begin position="755"/>
        <end position="773"/>
    </location>
</feature>
<feature type="transmembrane region" description="Helical" evidence="3">
    <location>
        <begin position="55"/>
        <end position="74"/>
    </location>
</feature>
<feature type="region of interest" description="Disordered" evidence="2">
    <location>
        <begin position="431"/>
        <end position="477"/>
    </location>
</feature>
<feature type="coiled-coil region" evidence="1">
    <location>
        <begin position="106"/>
        <end position="140"/>
    </location>
</feature>
<evidence type="ECO:0000256" key="1">
    <source>
        <dbReference type="SAM" id="Coils"/>
    </source>
</evidence>
<feature type="region of interest" description="Disordered" evidence="2">
    <location>
        <begin position="525"/>
        <end position="581"/>
    </location>
</feature>
<keyword evidence="3" id="KW-0472">Membrane</keyword>